<evidence type="ECO:0008006" key="4">
    <source>
        <dbReference type="Google" id="ProtNLM"/>
    </source>
</evidence>
<keyword evidence="1" id="KW-0812">Transmembrane</keyword>
<feature type="transmembrane region" description="Helical" evidence="1">
    <location>
        <begin position="47"/>
        <end position="71"/>
    </location>
</feature>
<dbReference type="RefSeq" id="WP_151844359.1">
    <property type="nucleotide sequence ID" value="NZ_WBZJ01000002.1"/>
</dbReference>
<evidence type="ECO:0000256" key="1">
    <source>
        <dbReference type="SAM" id="Phobius"/>
    </source>
</evidence>
<proteinExistence type="predicted"/>
<name>A0ABQ6VCZ1_9CORY</name>
<protein>
    <recommendedName>
        <fullName evidence="4">DUF2567 domain-containing protein</fullName>
    </recommendedName>
</protein>
<accession>A0ABQ6VCZ1</accession>
<evidence type="ECO:0000313" key="3">
    <source>
        <dbReference type="Proteomes" id="UP000436181"/>
    </source>
</evidence>
<sequence length="160" mass="17245">MKQSALVLWVTCVVFSLGAAVWAWTYPLTEVLVTPSHGAESIPGTEGAGFSAFVRFVVATTVLGLGTALWVFRSQRRGVWPMLWTTLVVALATWWFLFFGSYLVDVFHPLVKGKPAPGTVVEVATLVRPSVGLLAAPTIALCCYWISANVMMAGRPGDAD</sequence>
<dbReference type="Proteomes" id="UP000436181">
    <property type="component" value="Unassembled WGS sequence"/>
</dbReference>
<keyword evidence="1" id="KW-1133">Transmembrane helix</keyword>
<organism evidence="2 3">
    <name type="scientific">Corynebacterium zhongnanshanii</name>
    <dbReference type="NCBI Taxonomy" id="2768834"/>
    <lineage>
        <taxon>Bacteria</taxon>
        <taxon>Bacillati</taxon>
        <taxon>Actinomycetota</taxon>
        <taxon>Actinomycetes</taxon>
        <taxon>Mycobacteriales</taxon>
        <taxon>Corynebacteriaceae</taxon>
        <taxon>Corynebacterium</taxon>
    </lineage>
</organism>
<keyword evidence="3" id="KW-1185">Reference proteome</keyword>
<comment type="caution">
    <text evidence="2">The sequence shown here is derived from an EMBL/GenBank/DDBJ whole genome shotgun (WGS) entry which is preliminary data.</text>
</comment>
<gene>
    <name evidence="2" type="ORF">F8377_05965</name>
</gene>
<keyword evidence="1" id="KW-0472">Membrane</keyword>
<dbReference type="EMBL" id="WBZJ01000002">
    <property type="protein sequence ID" value="KAB3520790.1"/>
    <property type="molecule type" value="Genomic_DNA"/>
</dbReference>
<feature type="transmembrane region" description="Helical" evidence="1">
    <location>
        <begin position="123"/>
        <end position="146"/>
    </location>
</feature>
<reference evidence="2 3" key="1">
    <citation type="submission" date="2019-10" db="EMBL/GenBank/DDBJ databases">
        <title>Corynebacterium sp novel species isolated from the respiratory tract of Marmot.</title>
        <authorList>
            <person name="Zhang G."/>
        </authorList>
    </citation>
    <scope>NUCLEOTIDE SEQUENCE [LARGE SCALE GENOMIC DNA]</scope>
    <source>
        <strain evidence="2 3">336</strain>
    </source>
</reference>
<feature type="transmembrane region" description="Helical" evidence="1">
    <location>
        <begin position="83"/>
        <end position="103"/>
    </location>
</feature>
<evidence type="ECO:0000313" key="2">
    <source>
        <dbReference type="EMBL" id="KAB3520790.1"/>
    </source>
</evidence>